<reference evidence="8" key="1">
    <citation type="journal article" date="2014" name="Int. J. Syst. Evol. Microbiol.">
        <title>Complete genome sequence of Corynebacterium casei LMG S-19264T (=DSM 44701T), isolated from a smear-ripened cheese.</title>
        <authorList>
            <consortium name="US DOE Joint Genome Institute (JGI-PGF)"/>
            <person name="Walter F."/>
            <person name="Albersmeier A."/>
            <person name="Kalinowski J."/>
            <person name="Ruckert C."/>
        </authorList>
    </citation>
    <scope>NUCLEOTIDE SEQUENCE</scope>
    <source>
        <strain evidence="8">CGMCC 1.12195</strain>
    </source>
</reference>
<dbReference type="RefSeq" id="WP_188507074.1">
    <property type="nucleotide sequence ID" value="NZ_BMER01000003.1"/>
</dbReference>
<dbReference type="SUPFAM" id="SSF56954">
    <property type="entry name" value="Outer membrane efflux proteins (OEP)"/>
    <property type="match status" value="1"/>
</dbReference>
<sequence>MSRQVLAFKCLVITLGVLGIYIGRATAQEQITILEAVERAITNNLQVKQAEFQYALSDQDLLLSRMTFYPSVNGAISGSKNWGLSFNTDVGQLTTESANNVNGGISADVSLFQGFSRVHQVAANRHQLMANASNIDKVKNDLALSVATKYLECLTNMDLLTASQQQLALSEEQLAVAQANFEVGNNTLADLSQAKSQVATDELNVTTAENAYDLAILDLKQLMEMQPSVSIELVKPQVADFENTEVVYSAEQVYQQAMTAYPDIKVAQEQSLMAERNIAVARGNYYPSLSLGGNLGTNYSSAIPDIELATPTMRFGKQIRRNFAQSVGITLSIPIFNGLQTRVNVSRAKINYQNALTNEQLAKNNLNKIINQAVLDLRAAEKRYYSTETAFASANDAFEVLSQRFEVGLANSVELFTAQTTRNKAEFDHIQARYNLIFRSKVIDFYLGNEINFETEM</sequence>
<dbReference type="InterPro" id="IPR003423">
    <property type="entry name" value="OMP_efflux"/>
</dbReference>
<dbReference type="GO" id="GO:1990281">
    <property type="term" value="C:efflux pump complex"/>
    <property type="evidence" value="ECO:0007669"/>
    <property type="project" value="TreeGrafter"/>
</dbReference>
<evidence type="ECO:0000256" key="2">
    <source>
        <dbReference type="ARBA" id="ARBA00007613"/>
    </source>
</evidence>
<keyword evidence="7" id="KW-0998">Cell outer membrane</keyword>
<dbReference type="AlphaFoldDB" id="A0A917MEV4"/>
<gene>
    <name evidence="8" type="ORF">GCM10007415_31990</name>
</gene>
<name>A0A917MEV4_9SPHI</name>
<comment type="subcellular location">
    <subcellularLocation>
        <location evidence="1">Cell outer membrane</location>
    </subcellularLocation>
</comment>
<dbReference type="Pfam" id="PF02321">
    <property type="entry name" value="OEP"/>
    <property type="match status" value="2"/>
</dbReference>
<evidence type="ECO:0000256" key="3">
    <source>
        <dbReference type="ARBA" id="ARBA00022448"/>
    </source>
</evidence>
<dbReference type="PANTHER" id="PTHR30026">
    <property type="entry name" value="OUTER MEMBRANE PROTEIN TOLC"/>
    <property type="match status" value="1"/>
</dbReference>
<evidence type="ECO:0000256" key="4">
    <source>
        <dbReference type="ARBA" id="ARBA00022452"/>
    </source>
</evidence>
<keyword evidence="6" id="KW-0472">Membrane</keyword>
<keyword evidence="3" id="KW-0813">Transport</keyword>
<evidence type="ECO:0000256" key="5">
    <source>
        <dbReference type="ARBA" id="ARBA00022692"/>
    </source>
</evidence>
<proteinExistence type="inferred from homology"/>
<dbReference type="GO" id="GO:0009279">
    <property type="term" value="C:cell outer membrane"/>
    <property type="evidence" value="ECO:0007669"/>
    <property type="project" value="UniProtKB-SubCell"/>
</dbReference>
<reference evidence="8" key="2">
    <citation type="submission" date="2020-09" db="EMBL/GenBank/DDBJ databases">
        <authorList>
            <person name="Sun Q."/>
            <person name="Zhou Y."/>
        </authorList>
    </citation>
    <scope>NUCLEOTIDE SEQUENCE</scope>
    <source>
        <strain evidence="8">CGMCC 1.12195</strain>
    </source>
</reference>
<comment type="caution">
    <text evidence="8">The sequence shown here is derived from an EMBL/GenBank/DDBJ whole genome shotgun (WGS) entry which is preliminary data.</text>
</comment>
<keyword evidence="5" id="KW-0812">Transmembrane</keyword>
<dbReference type="Proteomes" id="UP000660862">
    <property type="component" value="Unassembled WGS sequence"/>
</dbReference>
<keyword evidence="9" id="KW-1185">Reference proteome</keyword>
<evidence type="ECO:0000256" key="6">
    <source>
        <dbReference type="ARBA" id="ARBA00023136"/>
    </source>
</evidence>
<accession>A0A917MEV4</accession>
<dbReference type="GO" id="GO:0015288">
    <property type="term" value="F:porin activity"/>
    <property type="evidence" value="ECO:0007669"/>
    <property type="project" value="TreeGrafter"/>
</dbReference>
<protein>
    <submittedName>
        <fullName evidence="8">Transporter</fullName>
    </submittedName>
</protein>
<dbReference type="GO" id="GO:0015562">
    <property type="term" value="F:efflux transmembrane transporter activity"/>
    <property type="evidence" value="ECO:0007669"/>
    <property type="project" value="InterPro"/>
</dbReference>
<dbReference type="InterPro" id="IPR051906">
    <property type="entry name" value="TolC-like"/>
</dbReference>
<evidence type="ECO:0000256" key="1">
    <source>
        <dbReference type="ARBA" id="ARBA00004442"/>
    </source>
</evidence>
<keyword evidence="4" id="KW-1134">Transmembrane beta strand</keyword>
<dbReference type="EMBL" id="BMER01000003">
    <property type="protein sequence ID" value="GGG94490.1"/>
    <property type="molecule type" value="Genomic_DNA"/>
</dbReference>
<evidence type="ECO:0000256" key="7">
    <source>
        <dbReference type="ARBA" id="ARBA00023237"/>
    </source>
</evidence>
<dbReference type="PANTHER" id="PTHR30026:SF20">
    <property type="entry name" value="OUTER MEMBRANE PROTEIN TOLC"/>
    <property type="match status" value="1"/>
</dbReference>
<organism evidence="8 9">
    <name type="scientific">Parapedobacter pyrenivorans</name>
    <dbReference type="NCBI Taxonomy" id="1305674"/>
    <lineage>
        <taxon>Bacteria</taxon>
        <taxon>Pseudomonadati</taxon>
        <taxon>Bacteroidota</taxon>
        <taxon>Sphingobacteriia</taxon>
        <taxon>Sphingobacteriales</taxon>
        <taxon>Sphingobacteriaceae</taxon>
        <taxon>Parapedobacter</taxon>
    </lineage>
</organism>
<comment type="similarity">
    <text evidence="2">Belongs to the outer membrane factor (OMF) (TC 1.B.17) family.</text>
</comment>
<evidence type="ECO:0000313" key="9">
    <source>
        <dbReference type="Proteomes" id="UP000660862"/>
    </source>
</evidence>
<dbReference type="Gene3D" id="1.20.1600.10">
    <property type="entry name" value="Outer membrane efflux proteins (OEP)"/>
    <property type="match status" value="1"/>
</dbReference>
<evidence type="ECO:0000313" key="8">
    <source>
        <dbReference type="EMBL" id="GGG94490.1"/>
    </source>
</evidence>